<protein>
    <submittedName>
        <fullName evidence="2">Uncharacterized protein</fullName>
    </submittedName>
</protein>
<gene>
    <name evidence="2" type="ORF">CALMAC_LOCUS7303</name>
</gene>
<evidence type="ECO:0000256" key="1">
    <source>
        <dbReference type="SAM" id="MobiDB-lite"/>
    </source>
</evidence>
<feature type="compositionally biased region" description="Polar residues" evidence="1">
    <location>
        <begin position="263"/>
        <end position="274"/>
    </location>
</feature>
<name>A0A653CA17_CALMS</name>
<sequence>MANPDEYARRRRPFGGGNSLPPGCQFRRQPQLKPQGTGRFLVDLAYVNVANNYQTNILCVPGGAAPSQESGGSTVPALGGGGGHKPILSHKPILGGNGGNRPLLSMIIANRPLETLVGAFSQSQSQSQSQGQSGILGDFVSGFASVLPSAQQVGQGLGEGLSSFVQTIPQIGQSFASLLPNFGAPQSPSVLPAEPPQDPLDPDDILHNVAKPVHESIDPVTGRPYTRVPPAKDYNQKRYQTIKKYQYEKDQHEYNKRHKFDYATTNHPQYTYQGRRNGEETKLESRRGEGRSFRFPT</sequence>
<dbReference type="EMBL" id="CAACVG010007266">
    <property type="protein sequence ID" value="VEN44556.1"/>
    <property type="molecule type" value="Genomic_DNA"/>
</dbReference>
<dbReference type="OrthoDB" id="6760434at2759"/>
<evidence type="ECO:0000313" key="3">
    <source>
        <dbReference type="Proteomes" id="UP000410492"/>
    </source>
</evidence>
<dbReference type="AlphaFoldDB" id="A0A653CA17"/>
<reference evidence="2 3" key="1">
    <citation type="submission" date="2019-01" db="EMBL/GenBank/DDBJ databases">
        <authorList>
            <person name="Sayadi A."/>
        </authorList>
    </citation>
    <scope>NUCLEOTIDE SEQUENCE [LARGE SCALE GENOMIC DNA]</scope>
</reference>
<dbReference type="Proteomes" id="UP000410492">
    <property type="component" value="Unassembled WGS sequence"/>
</dbReference>
<organism evidence="2 3">
    <name type="scientific">Callosobruchus maculatus</name>
    <name type="common">Southern cowpea weevil</name>
    <name type="synonym">Pulse bruchid</name>
    <dbReference type="NCBI Taxonomy" id="64391"/>
    <lineage>
        <taxon>Eukaryota</taxon>
        <taxon>Metazoa</taxon>
        <taxon>Ecdysozoa</taxon>
        <taxon>Arthropoda</taxon>
        <taxon>Hexapoda</taxon>
        <taxon>Insecta</taxon>
        <taxon>Pterygota</taxon>
        <taxon>Neoptera</taxon>
        <taxon>Endopterygota</taxon>
        <taxon>Coleoptera</taxon>
        <taxon>Polyphaga</taxon>
        <taxon>Cucujiformia</taxon>
        <taxon>Chrysomeloidea</taxon>
        <taxon>Chrysomelidae</taxon>
        <taxon>Bruchinae</taxon>
        <taxon>Bruchini</taxon>
        <taxon>Callosobruchus</taxon>
    </lineage>
</organism>
<evidence type="ECO:0000313" key="2">
    <source>
        <dbReference type="EMBL" id="VEN44556.1"/>
    </source>
</evidence>
<feature type="region of interest" description="Disordered" evidence="1">
    <location>
        <begin position="263"/>
        <end position="297"/>
    </location>
</feature>
<feature type="compositionally biased region" description="Basic and acidic residues" evidence="1">
    <location>
        <begin position="276"/>
        <end position="297"/>
    </location>
</feature>
<keyword evidence="3" id="KW-1185">Reference proteome</keyword>
<feature type="region of interest" description="Disordered" evidence="1">
    <location>
        <begin position="1"/>
        <end position="25"/>
    </location>
</feature>
<accession>A0A653CA17</accession>
<proteinExistence type="predicted"/>